<keyword evidence="4" id="KW-0906">Nuclear pore complex</keyword>
<name>B6JZZ6_SCHJY</name>
<dbReference type="Pfam" id="PF04097">
    <property type="entry name" value="Nic96"/>
    <property type="match status" value="1"/>
</dbReference>
<keyword evidence="4" id="KW-0813">Transport</keyword>
<evidence type="ECO:0000256" key="1">
    <source>
        <dbReference type="ARBA" id="ARBA00004259"/>
    </source>
</evidence>
<dbReference type="eggNOG" id="KOG2168">
    <property type="taxonomic scope" value="Eukaryota"/>
</dbReference>
<organism evidence="5 7">
    <name type="scientific">Schizosaccharomyces japonicus (strain yFS275 / FY16936)</name>
    <name type="common">Fission yeast</name>
    <dbReference type="NCBI Taxonomy" id="402676"/>
    <lineage>
        <taxon>Eukaryota</taxon>
        <taxon>Fungi</taxon>
        <taxon>Dikarya</taxon>
        <taxon>Ascomycota</taxon>
        <taxon>Taphrinomycotina</taxon>
        <taxon>Schizosaccharomycetes</taxon>
        <taxon>Schizosaccharomycetales</taxon>
        <taxon>Schizosaccharomycetaceae</taxon>
        <taxon>Schizosaccharomyces</taxon>
    </lineage>
</organism>
<proteinExistence type="inferred from homology"/>
<keyword evidence="4" id="KW-0472">Membrane</keyword>
<keyword evidence="4" id="KW-0509">mRNA transport</keyword>
<dbReference type="GO" id="GO:0017056">
    <property type="term" value="F:structural constituent of nuclear pore"/>
    <property type="evidence" value="ECO:0000318"/>
    <property type="project" value="GO_Central"/>
</dbReference>
<evidence type="ECO:0000313" key="7">
    <source>
        <dbReference type="Proteomes" id="UP000001744"/>
    </source>
</evidence>
<dbReference type="STRING" id="402676.B6JZZ6"/>
<evidence type="ECO:0000256" key="3">
    <source>
        <dbReference type="ARBA" id="ARBA00023242"/>
    </source>
</evidence>
<dbReference type="RefSeq" id="XP_002172439.1">
    <property type="nucleotide sequence ID" value="XM_002172403.2"/>
</dbReference>
<dbReference type="PANTHER" id="PTHR11225">
    <property type="entry name" value="NUCLEAR PORE COMPLEX PROTEIN NUP93 NUCLEOPORIN NUP93 DEAD EYE PROTEIN"/>
    <property type="match status" value="1"/>
</dbReference>
<dbReference type="GO" id="GO:0016973">
    <property type="term" value="P:poly(A)+ mRNA export from nucleus"/>
    <property type="evidence" value="ECO:0000318"/>
    <property type="project" value="GO_Central"/>
</dbReference>
<dbReference type="PANTHER" id="PTHR11225:SF6">
    <property type="entry name" value="NUCLEOPORIN NPP106"/>
    <property type="match status" value="1"/>
</dbReference>
<keyword evidence="7" id="KW-1185">Reference proteome</keyword>
<evidence type="ECO:0000313" key="6">
    <source>
        <dbReference type="JaponicusDB" id="SJAG_01185"/>
    </source>
</evidence>
<dbReference type="Proteomes" id="UP000001744">
    <property type="component" value="Unassembled WGS sequence"/>
</dbReference>
<keyword evidence="4" id="KW-0653">Protein transport</keyword>
<dbReference type="OrthoDB" id="1918363at2759"/>
<evidence type="ECO:0000313" key="5">
    <source>
        <dbReference type="EMBL" id="EEB06146.1"/>
    </source>
</evidence>
<dbReference type="GeneID" id="7047443"/>
<dbReference type="EMBL" id="KE651168">
    <property type="protein sequence ID" value="EEB06146.1"/>
    <property type="molecule type" value="Genomic_DNA"/>
</dbReference>
<dbReference type="InterPro" id="IPR007231">
    <property type="entry name" value="Nucleoporin_int_Nup93/Nic96"/>
</dbReference>
<comment type="similarity">
    <text evidence="2 4">Belongs to the nucleoporin interacting component (NIC) family.</text>
</comment>
<sequence>MSTAQKDGGETHDAAASTSQHSVLFDLLQKSRQLFQVLIKPQVPPIEYGLNQLEAHAHKMVEKMLPMRDGDAKAHYLLAESGMNAEQTRQKITSIHLGPLSEQYELDKKTIIEHPVKRYKEQNITASIENGLNKSLADFEKNLVQSSGREWEKLKSDFMCDIGRLLQGKEDSMLGASMSLSFRGSVSKSVNGAGSFFSSTVRSRTAGSYAGLSFLRTTELQTAHDVSSRFAGTIPSYTVQAKLDALYSVIHIMNEHRISGGNSPLFSLFSSVAQKFDSATPQLYDAWMLLARIVGTHPVAAEYVPAGVYAANKSAPHNSSLAAELRLRIVQGSLSYLQNQFLTVVHQQIGNTVPLNSDTFKKIHAFARARFFKNNAWTNTNLTIVNDVPIWAILYYMLRAGLLEDAMDFVRNWGTEFEKQAHSFSAYFNAFVHAPTEPLPQKLAERLQTEFSQLLRYAPEDPFKHAIYKILGQCEPNRSTLPDVCITTEDYMWIQLMLCRESKNASAVGTTGAFDLVAFQKKIVSFGARHFNPKNNNPFHYFLVLLLSGQFERAIHYLHGFFPAEAVHFAIVLAYYGLLSTCNFEKSESLLNEERDDLVRLNYPLLLLSYLNYKCPSETLECLDYLSCISLIPSYKSYCLKLVKLLILHSCDFGRLLGDVHCDGSHSSGYLEVYHRIIPFDEDFLKKVYAEGATEADNDGRYGDSVLLYHLLGDYDTVLSVAARKLGEDILAKGLWASSYSQPDSLVGLSVVIAADEAPDVLVQQLYQRYAESTDENVKISDKTRILCKQLLSIVAAKQAFEQERYKDCLRILEEVDVVPIMCPSDPSTQTQLSALLRHRAMELGTVPVPIVRVLPVVLLMAMSCLVTLFKQLRDITVADVHDLSSEFWQLRQKASSLVMFGTMIENYLSPSVIETLQTSQVSMN</sequence>
<dbReference type="HOGENOM" id="CLU_011846_0_0_1"/>
<dbReference type="JaponicusDB" id="SJAG_01185">
    <property type="gene designation" value="npp106"/>
</dbReference>
<protein>
    <recommendedName>
        <fullName evidence="4">Nuclear pore protein</fullName>
    </recommendedName>
</protein>
<keyword evidence="4" id="KW-0811">Translocation</keyword>
<accession>B6JZZ6</accession>
<dbReference type="GO" id="GO:0006606">
    <property type="term" value="P:protein import into nucleus"/>
    <property type="evidence" value="ECO:0000318"/>
    <property type="project" value="GO_Central"/>
</dbReference>
<dbReference type="OMA" id="LLMCGQF"/>
<dbReference type="AlphaFoldDB" id="B6JZZ6"/>
<comment type="subcellular location">
    <subcellularLocation>
        <location evidence="1">Nucleus envelope</location>
    </subcellularLocation>
    <subcellularLocation>
        <location evidence="4">Nucleus</location>
        <location evidence="4">Nuclear pore complex</location>
    </subcellularLocation>
</comment>
<dbReference type="GO" id="GO:0120290">
    <property type="term" value="P:stalled replication fork localization to nuclear periphery"/>
    <property type="evidence" value="ECO:0007669"/>
    <property type="project" value="EnsemblFungi"/>
</dbReference>
<dbReference type="VEuPathDB" id="FungiDB:SJAG_01185"/>
<reference evidence="5 7" key="1">
    <citation type="journal article" date="2011" name="Science">
        <title>Comparative functional genomics of the fission yeasts.</title>
        <authorList>
            <person name="Rhind N."/>
            <person name="Chen Z."/>
            <person name="Yassour M."/>
            <person name="Thompson D.A."/>
            <person name="Haas B.J."/>
            <person name="Habib N."/>
            <person name="Wapinski I."/>
            <person name="Roy S."/>
            <person name="Lin M.F."/>
            <person name="Heiman D.I."/>
            <person name="Young S.K."/>
            <person name="Furuya K."/>
            <person name="Guo Y."/>
            <person name="Pidoux A."/>
            <person name="Chen H.M."/>
            <person name="Robbertse B."/>
            <person name="Goldberg J.M."/>
            <person name="Aoki K."/>
            <person name="Bayne E.H."/>
            <person name="Berlin A.M."/>
            <person name="Desjardins C.A."/>
            <person name="Dobbs E."/>
            <person name="Dukaj L."/>
            <person name="Fan L."/>
            <person name="FitzGerald M.G."/>
            <person name="French C."/>
            <person name="Gujja S."/>
            <person name="Hansen K."/>
            <person name="Keifenheim D."/>
            <person name="Levin J.Z."/>
            <person name="Mosher R.A."/>
            <person name="Mueller C.A."/>
            <person name="Pfiffner J."/>
            <person name="Priest M."/>
            <person name="Russ C."/>
            <person name="Smialowska A."/>
            <person name="Swoboda P."/>
            <person name="Sykes S.M."/>
            <person name="Vaughn M."/>
            <person name="Vengrova S."/>
            <person name="Yoder R."/>
            <person name="Zeng Q."/>
            <person name="Allshire R."/>
            <person name="Baulcombe D."/>
            <person name="Birren B.W."/>
            <person name="Brown W."/>
            <person name="Ekwall K."/>
            <person name="Kellis M."/>
            <person name="Leatherwood J."/>
            <person name="Levin H."/>
            <person name="Margalit H."/>
            <person name="Martienssen R."/>
            <person name="Nieduszynski C.A."/>
            <person name="Spatafora J.W."/>
            <person name="Friedman N."/>
            <person name="Dalgaard J.Z."/>
            <person name="Baumann P."/>
            <person name="Niki H."/>
            <person name="Regev A."/>
            <person name="Nusbaum C."/>
        </authorList>
    </citation>
    <scope>NUCLEOTIDE SEQUENCE [LARGE SCALE GENOMIC DNA]</scope>
    <source>
        <strain evidence="7">yFS275 / FY16936</strain>
    </source>
</reference>
<dbReference type="GO" id="GO:0034399">
    <property type="term" value="C:nuclear periphery"/>
    <property type="evidence" value="ECO:0007669"/>
    <property type="project" value="EnsemblFungi"/>
</dbReference>
<evidence type="ECO:0000256" key="4">
    <source>
        <dbReference type="RuleBase" id="RU364035"/>
    </source>
</evidence>
<gene>
    <name evidence="6" type="primary">npp106</name>
    <name evidence="5" type="ORF">SJAG_01185</name>
</gene>
<dbReference type="GO" id="GO:0005643">
    <property type="term" value="C:nuclear pore"/>
    <property type="evidence" value="ECO:0000318"/>
    <property type="project" value="GO_Central"/>
</dbReference>
<keyword evidence="3 4" id="KW-0539">Nucleus</keyword>
<evidence type="ECO:0000256" key="2">
    <source>
        <dbReference type="ARBA" id="ARBA00010186"/>
    </source>
</evidence>